<dbReference type="Proteomes" id="UP001596413">
    <property type="component" value="Unassembled WGS sequence"/>
</dbReference>
<name>A0ABW2GIN0_9ACTN</name>
<comment type="caution">
    <text evidence="2">The sequence shown here is derived from an EMBL/GenBank/DDBJ whole genome shotgun (WGS) entry which is preliminary data.</text>
</comment>
<evidence type="ECO:0000313" key="3">
    <source>
        <dbReference type="Proteomes" id="UP001596413"/>
    </source>
</evidence>
<sequence>MSERDVEARVEELARGLRRVAAGLLEAAAEHPDAARVRELSTAARVLANDVLARLDGEAVEEFPAHQVDSREALAAHVLALRDDLLARGAEWENATIESYLEALAAWIKDSPGWYRNVGLEMPTCGDWTFVARAMSAAVGYE</sequence>
<keyword evidence="3" id="KW-1185">Reference proteome</keyword>
<dbReference type="EMBL" id="JBHSZO010000036">
    <property type="protein sequence ID" value="MFC7220522.1"/>
    <property type="molecule type" value="Genomic_DNA"/>
</dbReference>
<organism evidence="2 3">
    <name type="scientific">Streptomyces polyrhachis</name>
    <dbReference type="NCBI Taxonomy" id="1282885"/>
    <lineage>
        <taxon>Bacteria</taxon>
        <taxon>Bacillati</taxon>
        <taxon>Actinomycetota</taxon>
        <taxon>Actinomycetes</taxon>
        <taxon>Kitasatosporales</taxon>
        <taxon>Streptomycetaceae</taxon>
        <taxon>Streptomyces</taxon>
    </lineage>
</organism>
<dbReference type="InterPro" id="IPR056077">
    <property type="entry name" value="DUF7660"/>
</dbReference>
<evidence type="ECO:0000313" key="2">
    <source>
        <dbReference type="EMBL" id="MFC7220522.1"/>
    </source>
</evidence>
<protein>
    <recommendedName>
        <fullName evidence="1">DUF7660 domain-containing protein</fullName>
    </recommendedName>
</protein>
<evidence type="ECO:0000259" key="1">
    <source>
        <dbReference type="Pfam" id="PF24693"/>
    </source>
</evidence>
<dbReference type="Pfam" id="PF24693">
    <property type="entry name" value="DUF7660"/>
    <property type="match status" value="1"/>
</dbReference>
<feature type="domain" description="DUF7660" evidence="1">
    <location>
        <begin position="70"/>
        <end position="142"/>
    </location>
</feature>
<accession>A0ABW2GIN0</accession>
<gene>
    <name evidence="2" type="ORF">ACFQLX_20510</name>
</gene>
<dbReference type="RefSeq" id="WP_386417247.1">
    <property type="nucleotide sequence ID" value="NZ_JBHSZO010000036.1"/>
</dbReference>
<proteinExistence type="predicted"/>
<reference evidence="3" key="1">
    <citation type="journal article" date="2019" name="Int. J. Syst. Evol. Microbiol.">
        <title>The Global Catalogue of Microorganisms (GCM) 10K type strain sequencing project: providing services to taxonomists for standard genome sequencing and annotation.</title>
        <authorList>
            <consortium name="The Broad Institute Genomics Platform"/>
            <consortium name="The Broad Institute Genome Sequencing Center for Infectious Disease"/>
            <person name="Wu L."/>
            <person name="Ma J."/>
        </authorList>
    </citation>
    <scope>NUCLEOTIDE SEQUENCE [LARGE SCALE GENOMIC DNA]</scope>
    <source>
        <strain evidence="3">CGMCC 1.13681</strain>
    </source>
</reference>